<protein>
    <submittedName>
        <fullName evidence="6">DNA repair protein Rad52</fullName>
    </submittedName>
</protein>
<keyword evidence="7" id="KW-1185">Reference proteome</keyword>
<dbReference type="GO" id="GO:0000724">
    <property type="term" value="P:double-strand break repair via homologous recombination"/>
    <property type="evidence" value="ECO:0007669"/>
    <property type="project" value="TreeGrafter"/>
</dbReference>
<dbReference type="InterPro" id="IPR042525">
    <property type="entry name" value="Rad52_Rad59_Rad22_sf"/>
</dbReference>
<dbReference type="RefSeq" id="WP_141167626.1">
    <property type="nucleotide sequence ID" value="NZ_VHLH01000026.1"/>
</dbReference>
<evidence type="ECO:0000313" key="6">
    <source>
        <dbReference type="EMBL" id="TPW26846.1"/>
    </source>
</evidence>
<feature type="compositionally biased region" description="Basic and acidic residues" evidence="5">
    <location>
        <begin position="155"/>
        <end position="169"/>
    </location>
</feature>
<dbReference type="PANTHER" id="PTHR12132:SF1">
    <property type="entry name" value="DNA REPAIR PROTEIN RAD52 HOMOLOG"/>
    <property type="match status" value="1"/>
</dbReference>
<dbReference type="GO" id="GO:0045002">
    <property type="term" value="P:double-strand break repair via single-strand annealing"/>
    <property type="evidence" value="ECO:0007669"/>
    <property type="project" value="TreeGrafter"/>
</dbReference>
<evidence type="ECO:0000256" key="2">
    <source>
        <dbReference type="ARBA" id="ARBA00022763"/>
    </source>
</evidence>
<dbReference type="InterPro" id="IPR041247">
    <property type="entry name" value="Rad52_fam"/>
</dbReference>
<comment type="caution">
    <text evidence="6">The sequence shown here is derived from an EMBL/GenBank/DDBJ whole genome shotgun (WGS) entry which is preliminary data.</text>
</comment>
<dbReference type="AlphaFoldDB" id="A0A506TZW4"/>
<organism evidence="6 7">
    <name type="scientific">Pararhizobium mangrovi</name>
    <dbReference type="NCBI Taxonomy" id="2590452"/>
    <lineage>
        <taxon>Bacteria</taxon>
        <taxon>Pseudomonadati</taxon>
        <taxon>Pseudomonadota</taxon>
        <taxon>Alphaproteobacteria</taxon>
        <taxon>Hyphomicrobiales</taxon>
        <taxon>Rhizobiaceae</taxon>
        <taxon>Rhizobium/Agrobacterium group</taxon>
        <taxon>Pararhizobium</taxon>
    </lineage>
</organism>
<dbReference type="Proteomes" id="UP000320314">
    <property type="component" value="Unassembled WGS sequence"/>
</dbReference>
<evidence type="ECO:0000256" key="5">
    <source>
        <dbReference type="SAM" id="MobiDB-lite"/>
    </source>
</evidence>
<dbReference type="EMBL" id="VHLH01000026">
    <property type="protein sequence ID" value="TPW26846.1"/>
    <property type="molecule type" value="Genomic_DNA"/>
</dbReference>
<sequence length="234" mass="25866">MFSEEQIASLNAKLDPGHVQKPKGQFGPKGDYIEGWHAISEANRIFGFDGWSYHIVEMSECHPPAQNEKGNFAVAFIARVGVSVGSIHREDTGYGSGFAKQIGDAYESATKEAVTDALKRALRTFGNPFGLALYDKSRANVGVENAAPASSNGYTKEKSAPKQSKADARETFKTLQEDLRHSKSREELRRWCKDTEVKALRERLPDDWNADLTSEVRKMADGLPETLQSELEAG</sequence>
<comment type="similarity">
    <text evidence="1">Belongs to the RAD52 family.</text>
</comment>
<feature type="region of interest" description="Disordered" evidence="5">
    <location>
        <begin position="146"/>
        <end position="169"/>
    </location>
</feature>
<accession>A0A506TZW4</accession>
<dbReference type="InterPro" id="IPR007232">
    <property type="entry name" value="Rad52_Rad59_Rad22"/>
</dbReference>
<dbReference type="PANTHER" id="PTHR12132">
    <property type="entry name" value="DNA REPAIR AND RECOMBINATION PROTEIN RAD52, RAD59"/>
    <property type="match status" value="1"/>
</dbReference>
<evidence type="ECO:0000313" key="7">
    <source>
        <dbReference type="Proteomes" id="UP000320314"/>
    </source>
</evidence>
<evidence type="ECO:0000256" key="1">
    <source>
        <dbReference type="ARBA" id="ARBA00006638"/>
    </source>
</evidence>
<dbReference type="SUPFAM" id="SSF54768">
    <property type="entry name" value="dsRNA-binding domain-like"/>
    <property type="match status" value="1"/>
</dbReference>
<dbReference type="Gene3D" id="3.30.390.80">
    <property type="entry name" value="DNA repair protein Rad52/59/22"/>
    <property type="match status" value="1"/>
</dbReference>
<keyword evidence="3" id="KW-0233">DNA recombination</keyword>
<keyword evidence="2" id="KW-0227">DNA damage</keyword>
<name>A0A506TZW4_9HYPH</name>
<reference evidence="6 7" key="1">
    <citation type="submission" date="2019-06" db="EMBL/GenBank/DDBJ databases">
        <authorList>
            <person name="Li M."/>
        </authorList>
    </citation>
    <scope>NUCLEOTIDE SEQUENCE [LARGE SCALE GENOMIC DNA]</scope>
    <source>
        <strain evidence="6 7">BGMRC6574</strain>
    </source>
</reference>
<proteinExistence type="inferred from homology"/>
<keyword evidence="4" id="KW-0234">DNA repair</keyword>
<evidence type="ECO:0000256" key="4">
    <source>
        <dbReference type="ARBA" id="ARBA00023204"/>
    </source>
</evidence>
<gene>
    <name evidence="6" type="ORF">FJU11_13655</name>
</gene>
<dbReference type="GO" id="GO:0006312">
    <property type="term" value="P:mitotic recombination"/>
    <property type="evidence" value="ECO:0007669"/>
    <property type="project" value="TreeGrafter"/>
</dbReference>
<dbReference type="OrthoDB" id="149299at2"/>
<evidence type="ECO:0000256" key="3">
    <source>
        <dbReference type="ARBA" id="ARBA00023172"/>
    </source>
</evidence>
<dbReference type="Pfam" id="PF04098">
    <property type="entry name" value="Rad52_Rad22"/>
    <property type="match status" value="1"/>
</dbReference>